<evidence type="ECO:0000313" key="3">
    <source>
        <dbReference type="Proteomes" id="UP001161405"/>
    </source>
</evidence>
<comment type="caution">
    <text evidence="2">The sequence shown here is derived from an EMBL/GenBank/DDBJ whole genome shotgun (WGS) entry which is preliminary data.</text>
</comment>
<reference evidence="2" key="1">
    <citation type="journal article" date="2014" name="Int. J. Syst. Evol. Microbiol.">
        <title>Complete genome of a new Firmicutes species belonging to the dominant human colonic microbiota ('Ruminococcus bicirculans') reveals two chromosomes and a selective capacity to utilize plant glucans.</title>
        <authorList>
            <consortium name="NISC Comparative Sequencing Program"/>
            <person name="Wegmann U."/>
            <person name="Louis P."/>
            <person name="Goesmann A."/>
            <person name="Henrissat B."/>
            <person name="Duncan S.H."/>
            <person name="Flint H.J."/>
        </authorList>
    </citation>
    <scope>NUCLEOTIDE SEQUENCE</scope>
    <source>
        <strain evidence="2">NBRC 107169</strain>
    </source>
</reference>
<evidence type="ECO:0008006" key="4">
    <source>
        <dbReference type="Google" id="ProtNLM"/>
    </source>
</evidence>
<feature type="region of interest" description="Disordered" evidence="1">
    <location>
        <begin position="1188"/>
        <end position="1216"/>
    </location>
</feature>
<dbReference type="RefSeq" id="WP_284362079.1">
    <property type="nucleotide sequence ID" value="NZ_BSNI01000002.1"/>
</dbReference>
<name>A0ABQ5UMB7_9HYPH</name>
<dbReference type="Proteomes" id="UP001161405">
    <property type="component" value="Unassembled WGS sequence"/>
</dbReference>
<reference evidence="2" key="2">
    <citation type="submission" date="2023-01" db="EMBL/GenBank/DDBJ databases">
        <title>Draft genome sequence of Maritalea porphyrae strain NBRC 107169.</title>
        <authorList>
            <person name="Sun Q."/>
            <person name="Mori K."/>
        </authorList>
    </citation>
    <scope>NUCLEOTIDE SEQUENCE</scope>
    <source>
        <strain evidence="2">NBRC 107169</strain>
    </source>
</reference>
<protein>
    <recommendedName>
        <fullName evidence="4">NACHT domain-containing protein</fullName>
    </recommendedName>
</protein>
<proteinExistence type="predicted"/>
<sequence>MNSVDNKHSDNLRSALLALYHSGPNGFEGLLGIVLSSVTGQSFRLAKSGSQRGRDGDSAFDGGATYFEGKRYRKSPKTSEITAKLFDLIKDDAGQLDLWVLGATCEVAAQTATEMRVVCERLGIGAVLLDWNHNDLGALLVAIAHANQKAKDFIRDNLKGKPKAHLIKDALHAIDHFAKHPDLPARLETLRDALSAEEAGLGQARGRNRERLITTLSSRVSARAAFGQPLAPRDTSALAGISRPLEAQLANAFTGQPTAEIYAVIGDEGVGKSWLTASAWLSRDPSSILIICPAEELLSPKATGDFESFLINKLIQETGGQRSDRATQRWCRRIRGWRANLPPKNVRVTMVFDGLNQPLKADWSRRLDHAASELAKIGGCLVISTRLTHWAHLKSSLACKVVEVPVNQWTVAEVKDILQGRGIDAKKVKQDVLQSLRNPRILGIAIDLLSENDVETIDQLSVGRLLFEHLRKTQKTGAEPISGPEYAELLKSLANETLARAQRQETDDLRVFNSKNHHGLQDVASSRFFVPVKGSLQYEIKQDGLNLGLALSLIDALEKELRNKRDPRDRLAIILEPITALDEAASIVFLATQIACLDEEASLEVRSALIEQFVSLQNLPNDDSEAFAVLVRTAAPSFLTAAQNVHMSKSHVQNADWLLYALHNHRDNPTVWDAISDAVRRWLAYYSLAPERMMFKSPGRDAEKEVTEERNKRQAEIDKKVNGLTYIEKKYRDENLHHSDRWHFDTLHRLAFFLLAGKTLEGFADDLVRWSFSGALGPAIHAPDREFRQLIRFNRADWKETRAALLKGISTFAGDNSSTVGKWATVEILRATGDLADAKRAEELAEWLTRDREKFPGWSRITDYCAVDPCDPSTTKPDNVDATAQQYRAIDPSKLANHMGHSSVDHFFDMARTGVTRFHLDDAVIAHRALADDILTRAGIARRQGALTLLEHSAALTGQQARDILKAGQASTATFDSQRDERDEWLTAQYSVFTAIAHLPAEEQLEAIASIEGNTVLLDILDALLPASESAAERVLERVLQSTDTDKQSSVLAAIRYSRPILSLRSRSIIGELLKSGDAGVRTQALGAAAASGDQELLKTVVESGWDARPLRAGKQTFERWYGSSALLEAAKCGLVALEEALDRIDLDYYGFAAQALGSAASKVIAKRVDEAIVKALGYTQTSNLPEMATSTPNAASASPPIISLNDPPPSQDIRDRLDRLGESSEQFDARQDRMARSYDCFTRELTTAEANLVLTDLTLGGVKALVDADETAGRRWIGMFNAASDAQLRHLHHVAVQLAVTLAKEADAEKLLTRLMGVEPTINRVQGVAKVPAECLSLWANADEPPLRDICKRRLVTRRDDRTIALEVFAAYLSGRAKIVDETIDELLASGQPADTCMALTLAGFCDESPHAISVLARFDGAQGYIGIAQKAASDSYQRNLWARSWYEQMRAAKTPLEFWQASVLLTKIVDLRFDIWTETMGAESDICRAFFPTVLREIGRRIEKWQKKRKDHLFGDKSPAALFLPDEAL</sequence>
<organism evidence="2 3">
    <name type="scientific">Maritalea porphyrae</name>
    <dbReference type="NCBI Taxonomy" id="880732"/>
    <lineage>
        <taxon>Bacteria</taxon>
        <taxon>Pseudomonadati</taxon>
        <taxon>Pseudomonadota</taxon>
        <taxon>Alphaproteobacteria</taxon>
        <taxon>Hyphomicrobiales</taxon>
        <taxon>Devosiaceae</taxon>
        <taxon>Maritalea</taxon>
    </lineage>
</organism>
<evidence type="ECO:0000256" key="1">
    <source>
        <dbReference type="SAM" id="MobiDB-lite"/>
    </source>
</evidence>
<dbReference type="EMBL" id="BSNI01000002">
    <property type="protein sequence ID" value="GLQ16440.1"/>
    <property type="molecule type" value="Genomic_DNA"/>
</dbReference>
<gene>
    <name evidence="2" type="ORF">GCM10007879_06890</name>
</gene>
<feature type="compositionally biased region" description="Low complexity" evidence="1">
    <location>
        <begin position="1189"/>
        <end position="1204"/>
    </location>
</feature>
<keyword evidence="3" id="KW-1185">Reference proteome</keyword>
<accession>A0ABQ5UMB7</accession>
<evidence type="ECO:0000313" key="2">
    <source>
        <dbReference type="EMBL" id="GLQ16440.1"/>
    </source>
</evidence>